<dbReference type="STRING" id="6336.A0A0V0SJE9"/>
<dbReference type="AlphaFoldDB" id="A0A0V0SJE9"/>
<keyword evidence="2" id="KW-1185">Reference proteome</keyword>
<accession>A0A0V0SJE9</accession>
<sequence>MTLSRLRELKRDPEKDQECAGVIRAFFAHGWAEEVDTIPGRTWYLHYHAFYKDDQGESKCWVVFDGSADWNGRP</sequence>
<proteinExistence type="predicted"/>
<reference evidence="1 2" key="1">
    <citation type="submission" date="2015-01" db="EMBL/GenBank/DDBJ databases">
        <title>Evolution of Trichinella species and genotypes.</title>
        <authorList>
            <person name="Korhonen P.K."/>
            <person name="Edoardo P."/>
            <person name="Giuseppe L.R."/>
            <person name="Gasser R.B."/>
        </authorList>
    </citation>
    <scope>NUCLEOTIDE SEQUENCE [LARGE SCALE GENOMIC DNA]</scope>
    <source>
        <strain evidence="1">ISS37</strain>
    </source>
</reference>
<dbReference type="EMBL" id="JYDL01000006">
    <property type="protein sequence ID" value="KRX26727.1"/>
    <property type="molecule type" value="Genomic_DNA"/>
</dbReference>
<evidence type="ECO:0000313" key="2">
    <source>
        <dbReference type="Proteomes" id="UP000054630"/>
    </source>
</evidence>
<gene>
    <name evidence="1" type="ORF">T07_5767</name>
</gene>
<name>A0A0V0SJE9_9BILA</name>
<comment type="caution">
    <text evidence="1">The sequence shown here is derived from an EMBL/GenBank/DDBJ whole genome shotgun (WGS) entry which is preliminary data.</text>
</comment>
<dbReference type="Proteomes" id="UP000054630">
    <property type="component" value="Unassembled WGS sequence"/>
</dbReference>
<organism evidence="1 2">
    <name type="scientific">Trichinella nelsoni</name>
    <dbReference type="NCBI Taxonomy" id="6336"/>
    <lineage>
        <taxon>Eukaryota</taxon>
        <taxon>Metazoa</taxon>
        <taxon>Ecdysozoa</taxon>
        <taxon>Nematoda</taxon>
        <taxon>Enoplea</taxon>
        <taxon>Dorylaimia</taxon>
        <taxon>Trichinellida</taxon>
        <taxon>Trichinellidae</taxon>
        <taxon>Trichinella</taxon>
    </lineage>
</organism>
<dbReference type="OrthoDB" id="5819143at2759"/>
<evidence type="ECO:0000313" key="1">
    <source>
        <dbReference type="EMBL" id="KRX26727.1"/>
    </source>
</evidence>
<protein>
    <submittedName>
        <fullName evidence="1">Uncharacterized protein</fullName>
    </submittedName>
</protein>